<evidence type="ECO:0000256" key="6">
    <source>
        <dbReference type="ARBA" id="ARBA00023136"/>
    </source>
</evidence>
<dbReference type="InterPro" id="IPR003400">
    <property type="entry name" value="ExbD"/>
</dbReference>
<dbReference type="PANTHER" id="PTHR30558">
    <property type="entry name" value="EXBD MEMBRANE COMPONENT OF PMF-DRIVEN MACROMOLECULE IMPORT SYSTEM"/>
    <property type="match status" value="1"/>
</dbReference>
<keyword evidence="7" id="KW-0813">Transport</keyword>
<organism evidence="9 10">
    <name type="scientific">Pseudomaricurvus hydrocarbonicus</name>
    <dbReference type="NCBI Taxonomy" id="1470433"/>
    <lineage>
        <taxon>Bacteria</taxon>
        <taxon>Pseudomonadati</taxon>
        <taxon>Pseudomonadota</taxon>
        <taxon>Gammaproteobacteria</taxon>
        <taxon>Cellvibrionales</taxon>
        <taxon>Cellvibrionaceae</taxon>
        <taxon>Pseudomaricurvus</taxon>
    </lineage>
</organism>
<evidence type="ECO:0000256" key="2">
    <source>
        <dbReference type="ARBA" id="ARBA00005811"/>
    </source>
</evidence>
<proteinExistence type="inferred from homology"/>
<keyword evidence="7" id="KW-0653">Protein transport</keyword>
<dbReference type="GO" id="GO:0022857">
    <property type="term" value="F:transmembrane transporter activity"/>
    <property type="evidence" value="ECO:0007669"/>
    <property type="project" value="InterPro"/>
</dbReference>
<evidence type="ECO:0000256" key="7">
    <source>
        <dbReference type="RuleBase" id="RU003879"/>
    </source>
</evidence>
<sequence length="148" mass="16022">MSRARRASFVAAAASAPGNDDNMMPLINIVFLLLIFFMVAGHISRLSEGELDLPSTVTERSADAESLVLQMNLRQQLLLDSEVVELTKLERALGSSPQMTAALERHGLALQVDKSVTAQELAPVLSKLRQMGVKSVQLHALLDMDAAP</sequence>
<accession>A0A9E5JUL1</accession>
<evidence type="ECO:0000256" key="3">
    <source>
        <dbReference type="ARBA" id="ARBA00022475"/>
    </source>
</evidence>
<comment type="subcellular location">
    <subcellularLocation>
        <location evidence="1">Cell membrane</location>
        <topology evidence="1">Single-pass membrane protein</topology>
    </subcellularLocation>
    <subcellularLocation>
        <location evidence="7">Cell membrane</location>
        <topology evidence="7">Single-pass type II membrane protein</topology>
    </subcellularLocation>
</comment>
<keyword evidence="3" id="KW-1003">Cell membrane</keyword>
<protein>
    <submittedName>
        <fullName evidence="9">Biopolymer transporter ExbD</fullName>
    </submittedName>
</protein>
<dbReference type="RefSeq" id="WP_167182524.1">
    <property type="nucleotide sequence ID" value="NZ_JAAONZ010000003.1"/>
</dbReference>
<dbReference type="GO" id="GO:0015031">
    <property type="term" value="P:protein transport"/>
    <property type="evidence" value="ECO:0007669"/>
    <property type="project" value="UniProtKB-KW"/>
</dbReference>
<dbReference type="GO" id="GO:0005886">
    <property type="term" value="C:plasma membrane"/>
    <property type="evidence" value="ECO:0007669"/>
    <property type="project" value="UniProtKB-SubCell"/>
</dbReference>
<name>A0A9E5JUL1_9GAMM</name>
<evidence type="ECO:0000313" key="10">
    <source>
        <dbReference type="Proteomes" id="UP000787472"/>
    </source>
</evidence>
<dbReference type="Proteomes" id="UP000787472">
    <property type="component" value="Unassembled WGS sequence"/>
</dbReference>
<evidence type="ECO:0000256" key="1">
    <source>
        <dbReference type="ARBA" id="ARBA00004162"/>
    </source>
</evidence>
<reference evidence="9" key="1">
    <citation type="submission" date="2020-03" db="EMBL/GenBank/DDBJ databases">
        <authorList>
            <person name="Guo F."/>
        </authorList>
    </citation>
    <scope>NUCLEOTIDE SEQUENCE</scope>
    <source>
        <strain evidence="9">JCM 30134</strain>
    </source>
</reference>
<dbReference type="EMBL" id="JAAONZ010000003">
    <property type="protein sequence ID" value="NHO64860.1"/>
    <property type="molecule type" value="Genomic_DNA"/>
</dbReference>
<comment type="caution">
    <text evidence="9">The sequence shown here is derived from an EMBL/GenBank/DDBJ whole genome shotgun (WGS) entry which is preliminary data.</text>
</comment>
<feature type="transmembrane region" description="Helical" evidence="8">
    <location>
        <begin position="23"/>
        <end position="43"/>
    </location>
</feature>
<evidence type="ECO:0000313" key="9">
    <source>
        <dbReference type="EMBL" id="NHO64860.1"/>
    </source>
</evidence>
<gene>
    <name evidence="9" type="ORF">G8770_04820</name>
</gene>
<keyword evidence="6 8" id="KW-0472">Membrane</keyword>
<evidence type="ECO:0000256" key="8">
    <source>
        <dbReference type="SAM" id="Phobius"/>
    </source>
</evidence>
<dbReference type="Pfam" id="PF02472">
    <property type="entry name" value="ExbD"/>
    <property type="match status" value="1"/>
</dbReference>
<keyword evidence="10" id="KW-1185">Reference proteome</keyword>
<dbReference type="AlphaFoldDB" id="A0A9E5JUL1"/>
<keyword evidence="5 8" id="KW-1133">Transmembrane helix</keyword>
<dbReference type="PANTHER" id="PTHR30558:SF3">
    <property type="entry name" value="BIOPOLYMER TRANSPORT PROTEIN EXBD-RELATED"/>
    <property type="match status" value="1"/>
</dbReference>
<evidence type="ECO:0000256" key="5">
    <source>
        <dbReference type="ARBA" id="ARBA00022989"/>
    </source>
</evidence>
<keyword evidence="4 7" id="KW-0812">Transmembrane</keyword>
<evidence type="ECO:0000256" key="4">
    <source>
        <dbReference type="ARBA" id="ARBA00022692"/>
    </source>
</evidence>
<comment type="similarity">
    <text evidence="2 7">Belongs to the ExbD/TolR family.</text>
</comment>